<sequence length="458" mass="50417">MMPTRARPTPPAATWVPTGPALLPPLALTAMWFGAALALLLWWQDTQYVSGLDGWLTNAGRLTGLLAGYLLALLLALMARVPALERGIGTDRLARWHASLGRYTVCLSVTHALLILWGYSLTAHVNPVSQTSTLLLSYPDVLMATVALGLLVLVGVVSARAARRRMSYETWHFIHLYTYLAVALAFSHQFATGVDFVDNAPARWLWSAMYLSVALTLVWFRFLTPLLVARRHQMRVVAVHRESADTVSVWIGGRQLDRLKAESGQFFRWRFLTRERWWAANPYSLSAVPRPDLLRITVKDLGDHSRDLGTISPGTRVLAEGPFGAFTARNASGRGKVLLLAGGVGITPIRALFESLPAAPGALTLIYRASAPQDVVFAEELQHIAAGRQARLLYLFGPRGSAGRPDPLQADNLLRTIPDLAEHEVYLCGPPGMTDAAQRELRRAGVGRRHVHVESFTF</sequence>
<dbReference type="InterPro" id="IPR017938">
    <property type="entry name" value="Riboflavin_synthase-like_b-brl"/>
</dbReference>
<evidence type="ECO:0000256" key="10">
    <source>
        <dbReference type="ARBA" id="ARBA00023004"/>
    </source>
</evidence>
<keyword evidence="9" id="KW-0560">Oxidoreductase</keyword>
<evidence type="ECO:0000256" key="7">
    <source>
        <dbReference type="ARBA" id="ARBA00022827"/>
    </source>
</evidence>
<keyword evidence="11" id="KW-0411">Iron-sulfur</keyword>
<gene>
    <name evidence="15" type="ORF">M6D93_18405</name>
</gene>
<dbReference type="Proteomes" id="UP001056336">
    <property type="component" value="Chromosome"/>
</dbReference>
<organism evidence="15 16">
    <name type="scientific">Jatrophihabitans telluris</name>
    <dbReference type="NCBI Taxonomy" id="2038343"/>
    <lineage>
        <taxon>Bacteria</taxon>
        <taxon>Bacillati</taxon>
        <taxon>Actinomycetota</taxon>
        <taxon>Actinomycetes</taxon>
        <taxon>Jatrophihabitantales</taxon>
        <taxon>Jatrophihabitantaceae</taxon>
        <taxon>Jatrophihabitans</taxon>
    </lineage>
</organism>
<dbReference type="PANTHER" id="PTHR47354:SF8">
    <property type="entry name" value="1,2-PHENYLACETYL-COA EPOXIDASE, SUBUNIT E"/>
    <property type="match status" value="1"/>
</dbReference>
<keyword evidence="5" id="KW-0001">2Fe-2S</keyword>
<evidence type="ECO:0000256" key="1">
    <source>
        <dbReference type="ARBA" id="ARBA00001974"/>
    </source>
</evidence>
<dbReference type="SUPFAM" id="SSF52343">
    <property type="entry name" value="Ferredoxin reductase-like, C-terminal NADP-linked domain"/>
    <property type="match status" value="1"/>
</dbReference>
<feature type="transmembrane region" description="Helical" evidence="13">
    <location>
        <begin position="174"/>
        <end position="192"/>
    </location>
</feature>
<feature type="domain" description="FAD-binding FR-type" evidence="14">
    <location>
        <begin position="229"/>
        <end position="329"/>
    </location>
</feature>
<dbReference type="InterPro" id="IPR050415">
    <property type="entry name" value="MRET"/>
</dbReference>
<keyword evidence="12 13" id="KW-0472">Membrane</keyword>
<feature type="transmembrane region" description="Helical" evidence="13">
    <location>
        <begin position="100"/>
        <end position="121"/>
    </location>
</feature>
<dbReference type="RefSeq" id="WP_249771541.1">
    <property type="nucleotide sequence ID" value="NZ_CP097332.1"/>
</dbReference>
<dbReference type="Gene3D" id="2.40.30.10">
    <property type="entry name" value="Translation factors"/>
    <property type="match status" value="1"/>
</dbReference>
<reference evidence="15" key="1">
    <citation type="journal article" date="2018" name="Int. J. Syst. Evol. Microbiol.">
        <title>Jatrophihabitans telluris sp. nov., isolated from sediment soil of lava forest wetlands and the emended description of the genus Jatrophihabitans.</title>
        <authorList>
            <person name="Lee K.C."/>
            <person name="Suh M.K."/>
            <person name="Eom M.K."/>
            <person name="Kim K.K."/>
            <person name="Kim J.S."/>
            <person name="Kim D.S."/>
            <person name="Ko S.H."/>
            <person name="Shin Y.K."/>
            <person name="Lee J.S."/>
        </authorList>
    </citation>
    <scope>NUCLEOTIDE SEQUENCE</scope>
    <source>
        <strain evidence="15">N237</strain>
    </source>
</reference>
<comment type="subcellular location">
    <subcellularLocation>
        <location evidence="2">Membrane</location>
        <topology evidence="2">Multi-pass membrane protein</topology>
    </subcellularLocation>
</comment>
<evidence type="ECO:0000313" key="15">
    <source>
        <dbReference type="EMBL" id="UQX88236.1"/>
    </source>
</evidence>
<dbReference type="InterPro" id="IPR013130">
    <property type="entry name" value="Fe3_Rdtase_TM_dom"/>
</dbReference>
<evidence type="ECO:0000256" key="3">
    <source>
        <dbReference type="ARBA" id="ARBA00022630"/>
    </source>
</evidence>
<evidence type="ECO:0000256" key="8">
    <source>
        <dbReference type="ARBA" id="ARBA00022989"/>
    </source>
</evidence>
<dbReference type="EMBL" id="CP097332">
    <property type="protein sequence ID" value="UQX88236.1"/>
    <property type="molecule type" value="Genomic_DNA"/>
</dbReference>
<evidence type="ECO:0000256" key="4">
    <source>
        <dbReference type="ARBA" id="ARBA00022692"/>
    </source>
</evidence>
<proteinExistence type="predicted"/>
<dbReference type="Gene3D" id="3.40.50.80">
    <property type="entry name" value="Nucleotide-binding domain of ferredoxin-NADP reductase (FNR) module"/>
    <property type="match status" value="1"/>
</dbReference>
<feature type="transmembrane region" description="Helical" evidence="13">
    <location>
        <begin position="141"/>
        <end position="162"/>
    </location>
</feature>
<evidence type="ECO:0000256" key="12">
    <source>
        <dbReference type="ARBA" id="ARBA00023136"/>
    </source>
</evidence>
<dbReference type="InterPro" id="IPR017927">
    <property type="entry name" value="FAD-bd_FR_type"/>
</dbReference>
<feature type="transmembrane region" description="Helical" evidence="13">
    <location>
        <begin position="204"/>
        <end position="224"/>
    </location>
</feature>
<dbReference type="PANTHER" id="PTHR47354">
    <property type="entry name" value="NADH OXIDOREDUCTASE HCR"/>
    <property type="match status" value="1"/>
</dbReference>
<dbReference type="CDD" id="cd06198">
    <property type="entry name" value="FNR_like_3"/>
    <property type="match status" value="1"/>
</dbReference>
<evidence type="ECO:0000256" key="11">
    <source>
        <dbReference type="ARBA" id="ARBA00023014"/>
    </source>
</evidence>
<dbReference type="PROSITE" id="PS51384">
    <property type="entry name" value="FAD_FR"/>
    <property type="match status" value="1"/>
</dbReference>
<feature type="transmembrane region" description="Helical" evidence="13">
    <location>
        <begin position="62"/>
        <end position="79"/>
    </location>
</feature>
<keyword evidence="16" id="KW-1185">Reference proteome</keyword>
<keyword evidence="7" id="KW-0274">FAD</keyword>
<evidence type="ECO:0000256" key="9">
    <source>
        <dbReference type="ARBA" id="ARBA00023002"/>
    </source>
</evidence>
<comment type="cofactor">
    <cofactor evidence="1">
        <name>FAD</name>
        <dbReference type="ChEBI" id="CHEBI:57692"/>
    </cofactor>
</comment>
<dbReference type="SUPFAM" id="SSF63380">
    <property type="entry name" value="Riboflavin synthase domain-like"/>
    <property type="match status" value="1"/>
</dbReference>
<reference evidence="15" key="2">
    <citation type="submission" date="2022-05" db="EMBL/GenBank/DDBJ databases">
        <authorList>
            <person name="Kim J.-S."/>
            <person name="Lee K."/>
            <person name="Suh M."/>
            <person name="Eom M."/>
            <person name="Kim J.-S."/>
            <person name="Kim D.-S."/>
            <person name="Ko S.-H."/>
            <person name="Shin Y."/>
            <person name="Lee J.-S."/>
        </authorList>
    </citation>
    <scope>NUCLEOTIDE SEQUENCE</scope>
    <source>
        <strain evidence="15">N237</strain>
    </source>
</reference>
<keyword evidence="6" id="KW-0479">Metal-binding</keyword>
<evidence type="ECO:0000256" key="5">
    <source>
        <dbReference type="ARBA" id="ARBA00022714"/>
    </source>
</evidence>
<keyword evidence="3" id="KW-0285">Flavoprotein</keyword>
<dbReference type="Pfam" id="PF00175">
    <property type="entry name" value="NAD_binding_1"/>
    <property type="match status" value="1"/>
</dbReference>
<dbReference type="PRINTS" id="PR00409">
    <property type="entry name" value="PHDIOXRDTASE"/>
</dbReference>
<dbReference type="InterPro" id="IPR001433">
    <property type="entry name" value="OxRdtase_FAD/NAD-bd"/>
</dbReference>
<evidence type="ECO:0000256" key="2">
    <source>
        <dbReference type="ARBA" id="ARBA00004141"/>
    </source>
</evidence>
<evidence type="ECO:0000259" key="14">
    <source>
        <dbReference type="PROSITE" id="PS51384"/>
    </source>
</evidence>
<dbReference type="InterPro" id="IPR039261">
    <property type="entry name" value="FNR_nucleotide-bd"/>
</dbReference>
<keyword evidence="4 13" id="KW-0812">Transmembrane</keyword>
<dbReference type="Pfam" id="PF01794">
    <property type="entry name" value="Ferric_reduct"/>
    <property type="match status" value="1"/>
</dbReference>
<evidence type="ECO:0000256" key="13">
    <source>
        <dbReference type="SAM" id="Phobius"/>
    </source>
</evidence>
<protein>
    <submittedName>
        <fullName evidence="15">Ferric reductase-like transmembrane domain-containing protein</fullName>
    </submittedName>
</protein>
<keyword evidence="8 13" id="KW-1133">Transmembrane helix</keyword>
<keyword evidence="10" id="KW-0408">Iron</keyword>
<evidence type="ECO:0000313" key="16">
    <source>
        <dbReference type="Proteomes" id="UP001056336"/>
    </source>
</evidence>
<name>A0ABY4QYZ6_9ACTN</name>
<feature type="transmembrane region" description="Helical" evidence="13">
    <location>
        <begin position="21"/>
        <end position="42"/>
    </location>
</feature>
<evidence type="ECO:0000256" key="6">
    <source>
        <dbReference type="ARBA" id="ARBA00022723"/>
    </source>
</evidence>
<accession>A0ABY4QYZ6</accession>